<dbReference type="PANTHER" id="PTHR34978">
    <property type="entry name" value="POSSIBLE SENSOR-TRANSDUCER PROTEIN BLAR"/>
    <property type="match status" value="1"/>
</dbReference>
<feature type="transmembrane region" description="Helical" evidence="1">
    <location>
        <begin position="285"/>
        <end position="308"/>
    </location>
</feature>
<keyword evidence="4" id="KW-1185">Reference proteome</keyword>
<dbReference type="Proteomes" id="UP001300383">
    <property type="component" value="Unassembled WGS sequence"/>
</dbReference>
<feature type="domain" description="Peptidase M56" evidence="2">
    <location>
        <begin position="81"/>
        <end position="274"/>
    </location>
</feature>
<feature type="transmembrane region" description="Helical" evidence="1">
    <location>
        <begin position="73"/>
        <end position="97"/>
    </location>
</feature>
<feature type="transmembrane region" description="Helical" evidence="1">
    <location>
        <begin position="6"/>
        <end position="31"/>
    </location>
</feature>
<proteinExistence type="predicted"/>
<comment type="caution">
    <text evidence="3">The sequence shown here is derived from an EMBL/GenBank/DDBJ whole genome shotgun (WGS) entry which is preliminary data.</text>
</comment>
<organism evidence="3 4">
    <name type="scientific">Fusibacillus kribbianus</name>
    <dbReference type="NCBI Taxonomy" id="3044208"/>
    <lineage>
        <taxon>Bacteria</taxon>
        <taxon>Bacillati</taxon>
        <taxon>Bacillota</taxon>
        <taxon>Clostridia</taxon>
        <taxon>Lachnospirales</taxon>
        <taxon>Lachnospiraceae</taxon>
        <taxon>Fusibacillus</taxon>
    </lineage>
</organism>
<reference evidence="3 4" key="1">
    <citation type="submission" date="2023-05" db="EMBL/GenBank/DDBJ databases">
        <title>[ruminococcus] sp. nov., isolated from a pig farm feces dump.</title>
        <authorList>
            <person name="Chang Y.-H."/>
        </authorList>
    </citation>
    <scope>NUCLEOTIDE SEQUENCE [LARGE SCALE GENOMIC DNA]</scope>
    <source>
        <strain evidence="3 4">YH-rum2234</strain>
    </source>
</reference>
<keyword evidence="1" id="KW-0812">Transmembrane</keyword>
<dbReference type="CDD" id="cd07341">
    <property type="entry name" value="M56_BlaR1_MecR1_like"/>
    <property type="match status" value="1"/>
</dbReference>
<evidence type="ECO:0000259" key="2">
    <source>
        <dbReference type="Pfam" id="PF05569"/>
    </source>
</evidence>
<dbReference type="PANTHER" id="PTHR34978:SF3">
    <property type="entry name" value="SLR0241 PROTEIN"/>
    <property type="match status" value="1"/>
</dbReference>
<dbReference type="InterPro" id="IPR008756">
    <property type="entry name" value="Peptidase_M56"/>
</dbReference>
<evidence type="ECO:0000313" key="3">
    <source>
        <dbReference type="EMBL" id="MDI9240965.1"/>
    </source>
</evidence>
<keyword evidence="1" id="KW-1133">Transmembrane helix</keyword>
<dbReference type="EMBL" id="JASGBQ010000001">
    <property type="protein sequence ID" value="MDI9240965.1"/>
    <property type="molecule type" value="Genomic_DNA"/>
</dbReference>
<feature type="transmembrane region" description="Helical" evidence="1">
    <location>
        <begin position="43"/>
        <end position="61"/>
    </location>
</feature>
<sequence length="455" mass="52703">MILIDIFLMIFLTSVTGSVILAFWKPVSLVLDRFGEIRLIRRLLWVVIAFHLIPVVFLWFLTATVGSRKAGRLFSITPFFLNAFKVIAVLWLAGFLWKIFKYLEHLYSQWLLLRLSYPGGAQIRKKVDEIRGRLGIRKEISVWESEEVPSPFISGFLKYRIFIPKQVEDEEELDIILEHELCHFRQGDLHLKKLCMWIVRIQWFNPFVYLLRNEVDRWGESLCDYEMCYGREHSWKMKKYFDVVIKYCEETDEDNPYAIMYLGNDYKEIKRRIERMKKMTTRKTLKRASAVLLILCFALASAVTSMAAGKGVETLYGMGYDLTMVRTFENRADEPEMEEFTRVKTAGMDIVQTDEPVYLDERGLNSYTWTLDPGEIYETGLFYASNGDTIEVNVSSSPKSSNVGVGLDQPNGILRGVSGTCPYAHTFTVNQNGFHRVYAENLMSSKITVVVTVSR</sequence>
<dbReference type="Pfam" id="PF05569">
    <property type="entry name" value="Peptidase_M56"/>
    <property type="match status" value="1"/>
</dbReference>
<dbReference type="InterPro" id="IPR052173">
    <property type="entry name" value="Beta-lactam_resp_regulator"/>
</dbReference>
<gene>
    <name evidence="3" type="ORF">QJ036_00545</name>
</gene>
<protein>
    <submittedName>
        <fullName evidence="3">M56 family metallopeptidase</fullName>
    </submittedName>
</protein>
<name>A0AAP4B7B7_9FIRM</name>
<dbReference type="AlphaFoldDB" id="A0AAP4B7B7"/>
<evidence type="ECO:0000313" key="4">
    <source>
        <dbReference type="Proteomes" id="UP001300383"/>
    </source>
</evidence>
<accession>A0AAP4B7B7</accession>
<evidence type="ECO:0000256" key="1">
    <source>
        <dbReference type="SAM" id="Phobius"/>
    </source>
</evidence>
<dbReference type="RefSeq" id="WP_283229475.1">
    <property type="nucleotide sequence ID" value="NZ_JASGBQ010000001.1"/>
</dbReference>
<keyword evidence="1" id="KW-0472">Membrane</keyword>